<evidence type="ECO:0000259" key="3">
    <source>
        <dbReference type="Pfam" id="PF00129"/>
    </source>
</evidence>
<feature type="domain" description="Immunoglobulin C1-set" evidence="4">
    <location>
        <begin position="224"/>
        <end position="290"/>
    </location>
</feature>
<dbReference type="PANTHER" id="PTHR16675">
    <property type="entry name" value="MHC CLASS I-RELATED"/>
    <property type="match status" value="1"/>
</dbReference>
<dbReference type="InterPro" id="IPR050208">
    <property type="entry name" value="MHC_class-I_related"/>
</dbReference>
<keyword evidence="2" id="KW-0812">Transmembrane</keyword>
<sequence length="368" mass="41854">MMTTWCLTLFVLWMLRVVGMHVLRYGYTGIFDDTSHMTLTVVGIFDGQHFFTYHVNSSDKASSRANGTISWMANVSAAYPTYLDGERAKGDLIFNQTEQNLLELEIALGYRSQSVLTWTHECNTTENGSFLAGYEGFGWDGETLMEFKDNLTLWTGPNYEISWLRQNKTYIDGKIKNISEEDTTTQRNYLKGNCTQWSVIYSGFQTPVTHPVVKGGVRNHNDNRAEAFCTSYGFFPGEINITFIHYGDKVPEDSEPQCNPLLPTLDGTFHQGCYVAIFCNQNYTCRVTHGNWTVEIPISVTSPDDSSSGEVPDHPTANKRYNTMTISSVLLALLLCALLFAFLHYFTTLKQYLRNLAFAWRYRKVRSS</sequence>
<keyword evidence="1" id="KW-0325">Glycoprotein</keyword>
<evidence type="ECO:0000313" key="7">
    <source>
        <dbReference type="Proteomes" id="UP000109830"/>
    </source>
</evidence>
<accession>A0A0G2T6L6</accession>
<dbReference type="Pfam" id="PF07654">
    <property type="entry name" value="C1-set"/>
    <property type="match status" value="1"/>
</dbReference>
<organismHost>
    <name type="scientific">Homo sapiens</name>
    <name type="common">Human</name>
    <dbReference type="NCBI Taxonomy" id="9606"/>
</organismHost>
<evidence type="ECO:0000313" key="5">
    <source>
        <dbReference type="EMBL" id="AKI07743.1"/>
    </source>
</evidence>
<dbReference type="InterPro" id="IPR013783">
    <property type="entry name" value="Ig-like_fold"/>
</dbReference>
<evidence type="ECO:0000259" key="4">
    <source>
        <dbReference type="Pfam" id="PF07654"/>
    </source>
</evidence>
<dbReference type="InterPro" id="IPR037055">
    <property type="entry name" value="MHC_I-like_Ag-recog_sf"/>
</dbReference>
<dbReference type="EMBL" id="KP745634">
    <property type="protein sequence ID" value="AKI07743.1"/>
    <property type="molecule type" value="Genomic_DNA"/>
</dbReference>
<dbReference type="InterPro" id="IPR003597">
    <property type="entry name" value="Ig_C1-set"/>
</dbReference>
<organism evidence="5 7">
    <name type="scientific">Human cytomegalovirus</name>
    <name type="common">HHV-5</name>
    <name type="synonym">Human herpesvirus 5</name>
    <dbReference type="NCBI Taxonomy" id="10359"/>
    <lineage>
        <taxon>Viruses</taxon>
        <taxon>Duplodnaviria</taxon>
        <taxon>Heunggongvirae</taxon>
        <taxon>Peploviricota</taxon>
        <taxon>Herviviricetes</taxon>
        <taxon>Herpesvirales</taxon>
        <taxon>Orthoherpesviridae</taxon>
        <taxon>Betaherpesvirinae</taxon>
        <taxon>Cytomegalovirus</taxon>
        <taxon>Cytomegalovirus humanbeta5</taxon>
    </lineage>
</organism>
<dbReference type="InterPro" id="IPR011162">
    <property type="entry name" value="MHC_I/II-like_Ag-recog"/>
</dbReference>
<proteinExistence type="predicted"/>
<evidence type="ECO:0000256" key="1">
    <source>
        <dbReference type="ARBA" id="ARBA00023180"/>
    </source>
</evidence>
<name>A0A0G2T6L6_HCMV</name>
<keyword evidence="2" id="KW-1133">Transmembrane helix</keyword>
<dbReference type="Gene3D" id="2.60.40.10">
    <property type="entry name" value="Immunoglobulins"/>
    <property type="match status" value="1"/>
</dbReference>
<dbReference type="SUPFAM" id="SSF48726">
    <property type="entry name" value="Immunoglobulin"/>
    <property type="match status" value="1"/>
</dbReference>
<dbReference type="InterPro" id="IPR036179">
    <property type="entry name" value="Ig-like_dom_sf"/>
</dbReference>
<protein>
    <submittedName>
        <fullName evidence="5">Membrane glycoprotein UL18</fullName>
    </submittedName>
</protein>
<feature type="domain" description="MHC class I-like antigen recognition-like" evidence="3">
    <location>
        <begin position="20"/>
        <end position="198"/>
    </location>
</feature>
<dbReference type="EMBL" id="LR131945">
    <property type="protein sequence ID" value="VDY03079.1"/>
    <property type="molecule type" value="Genomic_DNA"/>
</dbReference>
<reference evidence="5 7" key="1">
    <citation type="journal article" date="2015" name="J. Virol.">
        <title>High-throughput analysis of human cytomegalovirus genome diversity highlights the widespread occurrence of gene-disrupting mutations and pervasive recombination.</title>
        <authorList>
            <person name="Sijmons S."/>
            <person name="Thys K."/>
            <person name="Mbong Ngwese M."/>
            <person name="Van Damme E."/>
            <person name="Dvorak J."/>
            <person name="Van Loock M."/>
            <person name="Li G."/>
            <person name="Tachezy R."/>
            <person name="Busson L."/>
            <person name="Aerssens J."/>
            <person name="Van Ranst M."/>
            <person name="Maes P."/>
        </authorList>
    </citation>
    <scope>NUCLEOTIDE SEQUENCE [LARGE SCALE GENOMIC DNA]</scope>
    <source>
        <strain evidence="5">BE/32/2010</strain>
    </source>
</reference>
<dbReference type="PANTHER" id="PTHR16675:SF235">
    <property type="entry name" value="SHKT DOMAIN-CONTAINING PROTEIN"/>
    <property type="match status" value="1"/>
</dbReference>
<reference evidence="6" key="2">
    <citation type="submission" date="2018-12" db="EMBL/GenBank/DDBJ databases">
        <authorList>
            <person name="Camiolo S."/>
        </authorList>
    </citation>
    <scope>NUCLEOTIDE SEQUENCE</scope>
    <source>
        <strain evidence="6">PAT_H_5</strain>
    </source>
</reference>
<feature type="transmembrane region" description="Helical" evidence="2">
    <location>
        <begin position="324"/>
        <end position="346"/>
    </location>
</feature>
<evidence type="ECO:0000313" key="6">
    <source>
        <dbReference type="EMBL" id="VDY03079.1"/>
    </source>
</evidence>
<dbReference type="Pfam" id="PF00129">
    <property type="entry name" value="MHC_I"/>
    <property type="match status" value="1"/>
</dbReference>
<gene>
    <name evidence="5" type="primary">UL18</name>
</gene>
<dbReference type="Proteomes" id="UP000109830">
    <property type="component" value="Segment"/>
</dbReference>
<dbReference type="Gene3D" id="3.30.500.10">
    <property type="entry name" value="MHC class I-like antigen recognition-like"/>
    <property type="match status" value="1"/>
</dbReference>
<dbReference type="SUPFAM" id="SSF54452">
    <property type="entry name" value="MHC antigen-recognition domain"/>
    <property type="match status" value="1"/>
</dbReference>
<dbReference type="InterPro" id="IPR011161">
    <property type="entry name" value="MHC_I-like_Ag-recog"/>
</dbReference>
<keyword evidence="2" id="KW-0472">Membrane</keyword>
<evidence type="ECO:0000256" key="2">
    <source>
        <dbReference type="SAM" id="Phobius"/>
    </source>
</evidence>